<dbReference type="GO" id="GO:0006412">
    <property type="term" value="P:translation"/>
    <property type="evidence" value="ECO:0007669"/>
    <property type="project" value="UniProtKB-UniRule"/>
</dbReference>
<dbReference type="GO" id="GO:0022625">
    <property type="term" value="C:cytosolic large ribosomal subunit"/>
    <property type="evidence" value="ECO:0007669"/>
    <property type="project" value="TreeGrafter"/>
</dbReference>
<dbReference type="PANTHER" id="PTHR13501:SF8">
    <property type="entry name" value="LARGE RIBOSOMAL SUBUNIT PROTEIN UL22M"/>
    <property type="match status" value="1"/>
</dbReference>
<evidence type="ECO:0000256" key="5">
    <source>
        <dbReference type="ARBA" id="ARBA00023274"/>
    </source>
</evidence>
<dbReference type="PANTHER" id="PTHR13501">
    <property type="entry name" value="CHLOROPLAST 50S RIBOSOMAL PROTEIN L22-RELATED"/>
    <property type="match status" value="1"/>
</dbReference>
<evidence type="ECO:0000256" key="6">
    <source>
        <dbReference type="ARBA" id="ARBA00035207"/>
    </source>
</evidence>
<keyword evidence="3 7" id="KW-0694">RNA-binding</keyword>
<evidence type="ECO:0000256" key="8">
    <source>
        <dbReference type="RuleBase" id="RU004005"/>
    </source>
</evidence>
<dbReference type="InterPro" id="IPR047867">
    <property type="entry name" value="Ribosomal_uL22_bac/org-type"/>
</dbReference>
<name>A0A1F6BE62_9BACT</name>
<dbReference type="InterPro" id="IPR001063">
    <property type="entry name" value="Ribosomal_uL22"/>
</dbReference>
<reference evidence="11 12" key="1">
    <citation type="journal article" date="2016" name="Nat. Commun.">
        <title>Thousands of microbial genomes shed light on interconnected biogeochemical processes in an aquifer system.</title>
        <authorList>
            <person name="Anantharaman K."/>
            <person name="Brown C.T."/>
            <person name="Hug L.A."/>
            <person name="Sharon I."/>
            <person name="Castelle C.J."/>
            <person name="Probst A.J."/>
            <person name="Thomas B.C."/>
            <person name="Singh A."/>
            <person name="Wilkins M.J."/>
            <person name="Karaoz U."/>
            <person name="Brodie E.L."/>
            <person name="Williams K.H."/>
            <person name="Hubbard S.S."/>
            <person name="Banfield J.F."/>
        </authorList>
    </citation>
    <scope>NUCLEOTIDE SEQUENCE [LARGE SCALE GENOMIC DNA]</scope>
</reference>
<evidence type="ECO:0000256" key="2">
    <source>
        <dbReference type="ARBA" id="ARBA00022730"/>
    </source>
</evidence>
<protein>
    <recommendedName>
        <fullName evidence="6 7">Large ribosomal subunit protein uL22</fullName>
    </recommendedName>
</protein>
<evidence type="ECO:0000256" key="10">
    <source>
        <dbReference type="RuleBase" id="RU004008"/>
    </source>
</evidence>
<dbReference type="HAMAP" id="MF_01331_B">
    <property type="entry name" value="Ribosomal_uL22_B"/>
    <property type="match status" value="1"/>
</dbReference>
<evidence type="ECO:0000313" key="11">
    <source>
        <dbReference type="EMBL" id="OGG35226.1"/>
    </source>
</evidence>
<evidence type="ECO:0000256" key="3">
    <source>
        <dbReference type="ARBA" id="ARBA00022884"/>
    </source>
</evidence>
<comment type="function">
    <text evidence="7 10">This protein binds specifically to 23S rRNA; its binding is stimulated by other ribosomal proteins, e.g., L4, L17, and L20. It is important during the early stages of 50S assembly. It makes multiple contacts with different domains of the 23S rRNA in the assembled 50S subunit and ribosome.</text>
</comment>
<keyword evidence="5 7" id="KW-0687">Ribonucleoprotein</keyword>
<dbReference type="NCBIfam" id="TIGR01044">
    <property type="entry name" value="rplV_bact"/>
    <property type="match status" value="1"/>
</dbReference>
<keyword evidence="2 7" id="KW-0699">rRNA-binding</keyword>
<comment type="subunit">
    <text evidence="7 9">Part of the 50S ribosomal subunit.</text>
</comment>
<evidence type="ECO:0000256" key="1">
    <source>
        <dbReference type="ARBA" id="ARBA00009451"/>
    </source>
</evidence>
<dbReference type="InterPro" id="IPR036394">
    <property type="entry name" value="Ribosomal_uL22_sf"/>
</dbReference>
<dbReference type="Pfam" id="PF00237">
    <property type="entry name" value="Ribosomal_L22"/>
    <property type="match status" value="1"/>
</dbReference>
<evidence type="ECO:0000313" key="12">
    <source>
        <dbReference type="Proteomes" id="UP000176186"/>
    </source>
</evidence>
<dbReference type="GO" id="GO:0019843">
    <property type="term" value="F:rRNA binding"/>
    <property type="evidence" value="ECO:0007669"/>
    <property type="project" value="UniProtKB-UniRule"/>
</dbReference>
<evidence type="ECO:0000256" key="4">
    <source>
        <dbReference type="ARBA" id="ARBA00022980"/>
    </source>
</evidence>
<evidence type="ECO:0000256" key="9">
    <source>
        <dbReference type="RuleBase" id="RU004006"/>
    </source>
</evidence>
<accession>A0A1F6BE62</accession>
<dbReference type="AlphaFoldDB" id="A0A1F6BE62"/>
<dbReference type="STRING" id="1798401.A2363_02240"/>
<dbReference type="InterPro" id="IPR005727">
    <property type="entry name" value="Ribosomal_uL22_bac/chlpt-type"/>
</dbReference>
<evidence type="ECO:0000256" key="7">
    <source>
        <dbReference type="HAMAP-Rule" id="MF_01331"/>
    </source>
</evidence>
<comment type="similarity">
    <text evidence="1 7 8">Belongs to the universal ribosomal protein uL22 family.</text>
</comment>
<dbReference type="GO" id="GO:0003735">
    <property type="term" value="F:structural constituent of ribosome"/>
    <property type="evidence" value="ECO:0007669"/>
    <property type="project" value="InterPro"/>
</dbReference>
<dbReference type="SUPFAM" id="SSF54843">
    <property type="entry name" value="Ribosomal protein L22"/>
    <property type="match status" value="1"/>
</dbReference>
<sequence>MDYQATTKYIRTSTRKVRLVADSVRKLSPVAALAMLSHTPKVAALPLIKTIASALANAKQKGVSEEALTFKTIEVMGGPALKRFHAVSRGQAHAYKKRMTHIRVIVEENKKS</sequence>
<comment type="function">
    <text evidence="7">The globular domain of the protein is located near the polypeptide exit tunnel on the outside of the subunit, while an extended beta-hairpin is found that lines the wall of the exit tunnel in the center of the 70S ribosome.</text>
</comment>
<keyword evidence="4 7" id="KW-0689">Ribosomal protein</keyword>
<dbReference type="Proteomes" id="UP000176186">
    <property type="component" value="Unassembled WGS sequence"/>
</dbReference>
<dbReference type="EMBL" id="MFKE01000016">
    <property type="protein sequence ID" value="OGG35226.1"/>
    <property type="molecule type" value="Genomic_DNA"/>
</dbReference>
<dbReference type="Gene3D" id="3.90.470.10">
    <property type="entry name" value="Ribosomal protein L22/L17"/>
    <property type="match status" value="1"/>
</dbReference>
<proteinExistence type="inferred from homology"/>
<organism evidence="11 12">
    <name type="scientific">Candidatus Gottesmanbacteria bacterium RIFOXYB1_FULL_47_11</name>
    <dbReference type="NCBI Taxonomy" id="1798401"/>
    <lineage>
        <taxon>Bacteria</taxon>
        <taxon>Candidatus Gottesmaniibacteriota</taxon>
    </lineage>
</organism>
<gene>
    <name evidence="7" type="primary">rplV</name>
    <name evidence="11" type="ORF">A2363_02240</name>
</gene>
<comment type="caution">
    <text evidence="11">The sequence shown here is derived from an EMBL/GenBank/DDBJ whole genome shotgun (WGS) entry which is preliminary data.</text>
</comment>